<protein>
    <submittedName>
        <fullName evidence="1">Uncharacterized protein</fullName>
    </submittedName>
</protein>
<keyword evidence="2" id="KW-1185">Reference proteome</keyword>
<proteinExistence type="predicted"/>
<comment type="caution">
    <text evidence="1">The sequence shown here is derived from an EMBL/GenBank/DDBJ whole genome shotgun (WGS) entry which is preliminary data.</text>
</comment>
<gene>
    <name evidence="1" type="ORF">AVEN_166131_1</name>
</gene>
<dbReference type="AlphaFoldDB" id="A0A4Y2SP47"/>
<organism evidence="1 2">
    <name type="scientific">Araneus ventricosus</name>
    <name type="common">Orbweaver spider</name>
    <name type="synonym">Epeira ventricosa</name>
    <dbReference type="NCBI Taxonomy" id="182803"/>
    <lineage>
        <taxon>Eukaryota</taxon>
        <taxon>Metazoa</taxon>
        <taxon>Ecdysozoa</taxon>
        <taxon>Arthropoda</taxon>
        <taxon>Chelicerata</taxon>
        <taxon>Arachnida</taxon>
        <taxon>Araneae</taxon>
        <taxon>Araneomorphae</taxon>
        <taxon>Entelegynae</taxon>
        <taxon>Araneoidea</taxon>
        <taxon>Araneidae</taxon>
        <taxon>Araneus</taxon>
    </lineage>
</organism>
<dbReference type="Proteomes" id="UP000499080">
    <property type="component" value="Unassembled WGS sequence"/>
</dbReference>
<dbReference type="EMBL" id="BGPR01022677">
    <property type="protein sequence ID" value="GBN89210.1"/>
    <property type="molecule type" value="Genomic_DNA"/>
</dbReference>
<accession>A0A4Y2SP47</accession>
<reference evidence="1 2" key="1">
    <citation type="journal article" date="2019" name="Sci. Rep.">
        <title>Orb-weaving spider Araneus ventricosus genome elucidates the spidroin gene catalogue.</title>
        <authorList>
            <person name="Kono N."/>
            <person name="Nakamura H."/>
            <person name="Ohtoshi R."/>
            <person name="Moran D.A.P."/>
            <person name="Shinohara A."/>
            <person name="Yoshida Y."/>
            <person name="Fujiwara M."/>
            <person name="Mori M."/>
            <person name="Tomita M."/>
            <person name="Arakawa K."/>
        </authorList>
    </citation>
    <scope>NUCLEOTIDE SEQUENCE [LARGE SCALE GENOMIC DNA]</scope>
</reference>
<evidence type="ECO:0000313" key="1">
    <source>
        <dbReference type="EMBL" id="GBN89210.1"/>
    </source>
</evidence>
<sequence>MRLQWALSGGSSAPWGLRVPGLKPDSIRRSAACGGPLSAKSHTRSGQTSSSWCVHVEFGEVPAQVSSHHLTVVQNWEIGQSWKCRWKYLEETGLFGIFSSRRFHRHQFCEDPIITPRVTATVRSIKLRTLRSIKLRTVRSIKLRTVRSIKLRTVRSMKLRTVRSIKLRTVPRLISWITVQAGMS</sequence>
<evidence type="ECO:0000313" key="2">
    <source>
        <dbReference type="Proteomes" id="UP000499080"/>
    </source>
</evidence>
<name>A0A4Y2SP47_ARAVE</name>